<dbReference type="AlphaFoldDB" id="A0A084IGF7"/>
<feature type="transmembrane region" description="Helical" evidence="1">
    <location>
        <begin position="82"/>
        <end position="108"/>
    </location>
</feature>
<feature type="transmembrane region" description="Helical" evidence="1">
    <location>
        <begin position="20"/>
        <end position="43"/>
    </location>
</feature>
<keyword evidence="1" id="KW-0472">Membrane</keyword>
<dbReference type="eggNOG" id="COG3125">
    <property type="taxonomic scope" value="Bacteria"/>
</dbReference>
<organism evidence="2 3">
    <name type="scientific">Salinisphaera hydrothermalis (strain C41B8)</name>
    <dbReference type="NCBI Taxonomy" id="1304275"/>
    <lineage>
        <taxon>Bacteria</taxon>
        <taxon>Pseudomonadati</taxon>
        <taxon>Pseudomonadota</taxon>
        <taxon>Gammaproteobacteria</taxon>
        <taxon>Salinisphaerales</taxon>
        <taxon>Salinisphaeraceae</taxon>
        <taxon>Salinisphaera</taxon>
    </lineage>
</organism>
<dbReference type="OrthoDB" id="7282936at2"/>
<sequence>MAHDEHNPLTHPEVRSASSAMYIAAFVLGIVAMGIACLVTVGFDLSQSDTLTWITVLAVIAGLGQLFLLFKLDLSKTMIWHTVSLVLTVPLFFMAVGLTIWMFHYLALRTMVGG</sequence>
<keyword evidence="1" id="KW-1133">Transmembrane helix</keyword>
<evidence type="ECO:0000256" key="1">
    <source>
        <dbReference type="SAM" id="Phobius"/>
    </source>
</evidence>
<dbReference type="Proteomes" id="UP000028302">
    <property type="component" value="Unassembled WGS sequence"/>
</dbReference>
<dbReference type="RefSeq" id="WP_037341501.1">
    <property type="nucleotide sequence ID" value="NZ_APNK01000052.1"/>
</dbReference>
<dbReference type="EMBL" id="APNK01000052">
    <property type="protein sequence ID" value="KEZ75791.1"/>
    <property type="molecule type" value="Genomic_DNA"/>
</dbReference>
<dbReference type="STRING" id="1304275.C41B8_18156"/>
<gene>
    <name evidence="2" type="ORF">C41B8_18156</name>
</gene>
<evidence type="ECO:0000313" key="2">
    <source>
        <dbReference type="EMBL" id="KEZ75791.1"/>
    </source>
</evidence>
<keyword evidence="3" id="KW-1185">Reference proteome</keyword>
<evidence type="ECO:0000313" key="3">
    <source>
        <dbReference type="Proteomes" id="UP000028302"/>
    </source>
</evidence>
<comment type="caution">
    <text evidence="2">The sequence shown here is derived from an EMBL/GenBank/DDBJ whole genome shotgun (WGS) entry which is preliminary data.</text>
</comment>
<keyword evidence="1" id="KW-0812">Transmembrane</keyword>
<name>A0A084IGF7_SALHC</name>
<feature type="transmembrane region" description="Helical" evidence="1">
    <location>
        <begin position="50"/>
        <end position="70"/>
    </location>
</feature>
<accession>A0A084IGF7</accession>
<protein>
    <submittedName>
        <fullName evidence="2">Cytochrome o ubiquinol oxidase subunit IV</fullName>
    </submittedName>
</protein>
<proteinExistence type="predicted"/>
<reference evidence="2 3" key="1">
    <citation type="submission" date="2013-03" db="EMBL/GenBank/DDBJ databases">
        <title>Salinisphaera hydrothermalis C41B8 Genome Sequencing.</title>
        <authorList>
            <person name="Li C."/>
            <person name="Lai Q."/>
            <person name="Shao Z."/>
        </authorList>
    </citation>
    <scope>NUCLEOTIDE SEQUENCE [LARGE SCALE GENOMIC DNA]</scope>
    <source>
        <strain evidence="2 3">C41B8</strain>
    </source>
</reference>